<comment type="caution">
    <text evidence="3">The sequence shown here is derived from an EMBL/GenBank/DDBJ whole genome shotgun (WGS) entry which is preliminary data.</text>
</comment>
<sequence length="250" mass="29527">MLNFSLKNEIVDSTEDVLHKRASTPVYGTLLISWAVFHWEFLYTAAFVSQEYIYNQTGLLKNDYLIKTFFDVGHLYFYVSWVMPFLITWLVIWKLPDLVLLPAFEKEEEYRVKKINTRLRLEKQVVTEETKLVEQTTKKLEAEEKKATRQKKVEQVSPQVLWEKEYKEFQATQHYSTFRWLTEAVYQHGGLTEWYPPHSSSKFGISQSLLAYAHSHELIELGKDKNNYQTISFTEKGKFFVGKISQEGKI</sequence>
<accession>A0A0G1WPK3</accession>
<organism evidence="3 4">
    <name type="scientific">Candidatus Adlerbacteria bacterium GW2011_GWC1_50_9</name>
    <dbReference type="NCBI Taxonomy" id="1618608"/>
    <lineage>
        <taxon>Bacteria</taxon>
        <taxon>Candidatus Adleribacteriota</taxon>
    </lineage>
</organism>
<protein>
    <submittedName>
        <fullName evidence="3">Uncharacterized protein</fullName>
    </submittedName>
</protein>
<dbReference type="Proteomes" id="UP000034201">
    <property type="component" value="Unassembled WGS sequence"/>
</dbReference>
<evidence type="ECO:0000256" key="2">
    <source>
        <dbReference type="SAM" id="Phobius"/>
    </source>
</evidence>
<keyword evidence="2" id="KW-1133">Transmembrane helix</keyword>
<feature type="coiled-coil region" evidence="1">
    <location>
        <begin position="126"/>
        <end position="153"/>
    </location>
</feature>
<evidence type="ECO:0000313" key="3">
    <source>
        <dbReference type="EMBL" id="KKW20763.1"/>
    </source>
</evidence>
<keyword evidence="2" id="KW-0812">Transmembrane</keyword>
<gene>
    <name evidence="3" type="ORF">UY61_C0023G0007</name>
</gene>
<dbReference type="AlphaFoldDB" id="A0A0G1WPK3"/>
<dbReference type="EMBL" id="LCQQ01000023">
    <property type="protein sequence ID" value="KKW20763.1"/>
    <property type="molecule type" value="Genomic_DNA"/>
</dbReference>
<feature type="transmembrane region" description="Helical" evidence="2">
    <location>
        <begin position="75"/>
        <end position="93"/>
    </location>
</feature>
<reference evidence="3 4" key="1">
    <citation type="journal article" date="2015" name="Nature">
        <title>rRNA introns, odd ribosomes, and small enigmatic genomes across a large radiation of phyla.</title>
        <authorList>
            <person name="Brown C.T."/>
            <person name="Hug L.A."/>
            <person name="Thomas B.C."/>
            <person name="Sharon I."/>
            <person name="Castelle C.J."/>
            <person name="Singh A."/>
            <person name="Wilkins M.J."/>
            <person name="Williams K.H."/>
            <person name="Banfield J.F."/>
        </authorList>
    </citation>
    <scope>NUCLEOTIDE SEQUENCE [LARGE SCALE GENOMIC DNA]</scope>
</reference>
<evidence type="ECO:0000313" key="4">
    <source>
        <dbReference type="Proteomes" id="UP000034201"/>
    </source>
</evidence>
<evidence type="ECO:0000256" key="1">
    <source>
        <dbReference type="SAM" id="Coils"/>
    </source>
</evidence>
<keyword evidence="2" id="KW-0472">Membrane</keyword>
<keyword evidence="1" id="KW-0175">Coiled coil</keyword>
<feature type="transmembrane region" description="Helical" evidence="2">
    <location>
        <begin position="31"/>
        <end position="54"/>
    </location>
</feature>
<proteinExistence type="predicted"/>
<name>A0A0G1WPK3_9BACT</name>